<evidence type="ECO:0000256" key="1">
    <source>
        <dbReference type="SAM" id="Phobius"/>
    </source>
</evidence>
<dbReference type="AlphaFoldDB" id="A0A379DJV0"/>
<dbReference type="PANTHER" id="PTHR35804:SF1">
    <property type="entry name" value="LYSINE EXPORTER LYSO"/>
    <property type="match status" value="1"/>
</dbReference>
<feature type="transmembrane region" description="Helical" evidence="1">
    <location>
        <begin position="178"/>
        <end position="198"/>
    </location>
</feature>
<evidence type="ECO:0000313" key="2">
    <source>
        <dbReference type="EMBL" id="SUB78293.1"/>
    </source>
</evidence>
<dbReference type="GO" id="GO:0015661">
    <property type="term" value="F:L-lysine efflux transmembrane transporter activity"/>
    <property type="evidence" value="ECO:0007669"/>
    <property type="project" value="InterPro"/>
</dbReference>
<dbReference type="EMBL" id="UGTI01000001">
    <property type="protein sequence ID" value="SUB78293.1"/>
    <property type="molecule type" value="Genomic_DNA"/>
</dbReference>
<organism evidence="2 3">
    <name type="scientific">Porphyromonas macacae</name>
    <dbReference type="NCBI Taxonomy" id="28115"/>
    <lineage>
        <taxon>Bacteria</taxon>
        <taxon>Pseudomonadati</taxon>
        <taxon>Bacteroidota</taxon>
        <taxon>Bacteroidia</taxon>
        <taxon>Bacteroidales</taxon>
        <taxon>Porphyromonadaceae</taxon>
        <taxon>Porphyromonas</taxon>
    </lineage>
</organism>
<gene>
    <name evidence="2" type="ORF">NCTC13100_01448</name>
</gene>
<proteinExistence type="predicted"/>
<keyword evidence="1" id="KW-1133">Transmembrane helix</keyword>
<keyword evidence="1" id="KW-0472">Membrane</keyword>
<feature type="transmembrane region" description="Helical" evidence="1">
    <location>
        <begin position="63"/>
        <end position="85"/>
    </location>
</feature>
<dbReference type="GO" id="GO:0005886">
    <property type="term" value="C:plasma membrane"/>
    <property type="evidence" value="ECO:0007669"/>
    <property type="project" value="TreeGrafter"/>
</dbReference>
<dbReference type="RefSeq" id="WP_018360805.1">
    <property type="nucleotide sequence ID" value="NZ_JRFB01000011.1"/>
</dbReference>
<name>A0A379DJV0_9PORP</name>
<dbReference type="InterPro" id="IPR005642">
    <property type="entry name" value="LysO"/>
</dbReference>
<dbReference type="PANTHER" id="PTHR35804">
    <property type="entry name" value="LYSINE EXPORTER LYSO"/>
    <property type="match status" value="1"/>
</dbReference>
<protein>
    <submittedName>
        <fullName evidence="2">Membrane protein of uncharacterized function (DUF340)</fullName>
    </submittedName>
</protein>
<keyword evidence="1" id="KW-0812">Transmembrane</keyword>
<feature type="transmembrane region" description="Helical" evidence="1">
    <location>
        <begin position="30"/>
        <end position="47"/>
    </location>
</feature>
<sequence>MKSSLLILIFFVAGLLVGHFESVDLSNMPLSMIVLCLLMFFVGISIGKQPDKIRQMLGKNIRFFFLPLTTISGTLFGAFLSSFLLQKWNLGECLATGSGLGYYSLSSVIISEIKGPELGAIALLSNVFREIIALLGAPLFKNVFGPLAPIACGGATTADTTLPVIMNVCGTDYTAVSVFHGILCDFSVPFLVTAMLLIN</sequence>
<reference evidence="2 3" key="1">
    <citation type="submission" date="2018-06" db="EMBL/GenBank/DDBJ databases">
        <authorList>
            <consortium name="Pathogen Informatics"/>
            <person name="Doyle S."/>
        </authorList>
    </citation>
    <scope>NUCLEOTIDE SEQUENCE [LARGE SCALE GENOMIC DNA]</scope>
    <source>
        <strain evidence="2 3">NCTC13100</strain>
    </source>
</reference>
<accession>A0A379DJV0</accession>
<dbReference type="Proteomes" id="UP000254263">
    <property type="component" value="Unassembled WGS sequence"/>
</dbReference>
<dbReference type="Pfam" id="PF03956">
    <property type="entry name" value="Lys_export"/>
    <property type="match status" value="1"/>
</dbReference>
<evidence type="ECO:0000313" key="3">
    <source>
        <dbReference type="Proteomes" id="UP000254263"/>
    </source>
</evidence>